<protein>
    <submittedName>
        <fullName evidence="1">Uncharacterized protein</fullName>
    </submittedName>
</protein>
<dbReference type="Proteomes" id="UP001152622">
    <property type="component" value="Chromosome 2"/>
</dbReference>
<keyword evidence="2" id="KW-1185">Reference proteome</keyword>
<comment type="caution">
    <text evidence="1">The sequence shown here is derived from an EMBL/GenBank/DDBJ whole genome shotgun (WGS) entry which is preliminary data.</text>
</comment>
<reference evidence="1" key="1">
    <citation type="journal article" date="2023" name="Science">
        <title>Genome structures resolve the early diversification of teleost fishes.</title>
        <authorList>
            <person name="Parey E."/>
            <person name="Louis A."/>
            <person name="Montfort J."/>
            <person name="Bouchez O."/>
            <person name="Roques C."/>
            <person name="Iampietro C."/>
            <person name="Lluch J."/>
            <person name="Castinel A."/>
            <person name="Donnadieu C."/>
            <person name="Desvignes T."/>
            <person name="Floi Bucao C."/>
            <person name="Jouanno E."/>
            <person name="Wen M."/>
            <person name="Mejri S."/>
            <person name="Dirks R."/>
            <person name="Jansen H."/>
            <person name="Henkel C."/>
            <person name="Chen W.J."/>
            <person name="Zahm M."/>
            <person name="Cabau C."/>
            <person name="Klopp C."/>
            <person name="Thompson A.W."/>
            <person name="Robinson-Rechavi M."/>
            <person name="Braasch I."/>
            <person name="Lecointre G."/>
            <person name="Bobe J."/>
            <person name="Postlethwait J.H."/>
            <person name="Berthelot C."/>
            <person name="Roest Crollius H."/>
            <person name="Guiguen Y."/>
        </authorList>
    </citation>
    <scope>NUCLEOTIDE SEQUENCE</scope>
    <source>
        <strain evidence="1">WJC10195</strain>
    </source>
</reference>
<organism evidence="1 2">
    <name type="scientific">Synaphobranchus kaupii</name>
    <name type="common">Kaup's arrowtooth eel</name>
    <dbReference type="NCBI Taxonomy" id="118154"/>
    <lineage>
        <taxon>Eukaryota</taxon>
        <taxon>Metazoa</taxon>
        <taxon>Chordata</taxon>
        <taxon>Craniata</taxon>
        <taxon>Vertebrata</taxon>
        <taxon>Euteleostomi</taxon>
        <taxon>Actinopterygii</taxon>
        <taxon>Neopterygii</taxon>
        <taxon>Teleostei</taxon>
        <taxon>Anguilliformes</taxon>
        <taxon>Synaphobranchidae</taxon>
        <taxon>Synaphobranchus</taxon>
    </lineage>
</organism>
<accession>A0A9Q1G2J8</accession>
<dbReference type="EMBL" id="JAINUF010000002">
    <property type="protein sequence ID" value="KAJ8373595.1"/>
    <property type="molecule type" value="Genomic_DNA"/>
</dbReference>
<proteinExistence type="predicted"/>
<sequence length="92" mass="10492">MVTWNYLESLTQRSEVTAKENQQEEPPAHHEMAATDFASIKCRAAFRLICVLHKCLTGHTVPRPFLKHARDSAIEELFNSILQEVKVTVLCL</sequence>
<gene>
    <name evidence="1" type="ORF">SKAU_G00041750</name>
</gene>
<dbReference type="AlphaFoldDB" id="A0A9Q1G2J8"/>
<evidence type="ECO:0000313" key="2">
    <source>
        <dbReference type="Proteomes" id="UP001152622"/>
    </source>
</evidence>
<evidence type="ECO:0000313" key="1">
    <source>
        <dbReference type="EMBL" id="KAJ8373595.1"/>
    </source>
</evidence>
<name>A0A9Q1G2J8_SYNKA</name>